<organism evidence="2 3">
    <name type="scientific">Adineta ricciae</name>
    <name type="common">Rotifer</name>
    <dbReference type="NCBI Taxonomy" id="249248"/>
    <lineage>
        <taxon>Eukaryota</taxon>
        <taxon>Metazoa</taxon>
        <taxon>Spiralia</taxon>
        <taxon>Gnathifera</taxon>
        <taxon>Rotifera</taxon>
        <taxon>Eurotatoria</taxon>
        <taxon>Bdelloidea</taxon>
        <taxon>Adinetida</taxon>
        <taxon>Adinetidae</taxon>
        <taxon>Adineta</taxon>
    </lineage>
</organism>
<reference evidence="2" key="1">
    <citation type="submission" date="2021-02" db="EMBL/GenBank/DDBJ databases">
        <authorList>
            <person name="Nowell W R."/>
        </authorList>
    </citation>
    <scope>NUCLEOTIDE SEQUENCE</scope>
</reference>
<dbReference type="Proteomes" id="UP000663852">
    <property type="component" value="Unassembled WGS sequence"/>
</dbReference>
<dbReference type="EMBL" id="CAJNOJ010000391">
    <property type="protein sequence ID" value="CAF1430001.1"/>
    <property type="molecule type" value="Genomic_DNA"/>
</dbReference>
<name>A0A815NC59_ADIRI</name>
<sequence length="527" mass="59566">MMQPATILHYENETGNHRKKVDWFNRGTPIEEFYQRITDEMGMRSFKLEINDPHDGFVDFDEGYRKSFRPYATNPETRNAGPQSTNVPVQVVELKIVNISSKNYFLKLMIFTYVRIGARRKSNKKSSNIVRQLAEPDLVTAQPEIEQEGASSQTGSPFVCAPSPVMLNKKEPAIEFITDVNSTLRCPYESEKPIMIQGDKTGLIESARHASVLPKFKIRKDAVSEKNKSTCSVVNVLVEEVCKDGRRTFYHHSEQEVFTDENESVSAITCNKCGSLKKRNEARQGFVVTPFDDEMQSEKGYKIAWKAKRIADTGVHTKNHLDRHKHVFCSLENQYPKGTNYETTRLAVLLEQNGCLLWNTLVLSKAFTFCKSPKNVDYIIVKDHHGNIIEQIPKEKKERKKNSKRSATVTNTSKSKKFKPSNTQASSVTTTMNYIQQHGDSLSANSMRMASTTAQTDNLHDPPQIMLQQSVCETTGSLQSMAQTAYTPTINNLLQEFSPNSPVNEFDLAVQHLIAETMETVSLLGDS</sequence>
<dbReference type="AlphaFoldDB" id="A0A815NC59"/>
<gene>
    <name evidence="2" type="ORF">EDS130_LOCUS38136</name>
</gene>
<proteinExistence type="predicted"/>
<evidence type="ECO:0000256" key="1">
    <source>
        <dbReference type="SAM" id="MobiDB-lite"/>
    </source>
</evidence>
<evidence type="ECO:0000313" key="2">
    <source>
        <dbReference type="EMBL" id="CAF1430001.1"/>
    </source>
</evidence>
<comment type="caution">
    <text evidence="2">The sequence shown here is derived from an EMBL/GenBank/DDBJ whole genome shotgun (WGS) entry which is preliminary data.</text>
</comment>
<protein>
    <submittedName>
        <fullName evidence="2">Uncharacterized protein</fullName>
    </submittedName>
</protein>
<feature type="region of interest" description="Disordered" evidence="1">
    <location>
        <begin position="393"/>
        <end position="427"/>
    </location>
</feature>
<accession>A0A815NC59</accession>
<dbReference type="OrthoDB" id="10063972at2759"/>
<evidence type="ECO:0000313" key="3">
    <source>
        <dbReference type="Proteomes" id="UP000663852"/>
    </source>
</evidence>